<organism evidence="2 3">
    <name type="scientific">Adhaeretor mobilis</name>
    <dbReference type="NCBI Taxonomy" id="1930276"/>
    <lineage>
        <taxon>Bacteria</taxon>
        <taxon>Pseudomonadati</taxon>
        <taxon>Planctomycetota</taxon>
        <taxon>Planctomycetia</taxon>
        <taxon>Pirellulales</taxon>
        <taxon>Lacipirellulaceae</taxon>
        <taxon>Adhaeretor</taxon>
    </lineage>
</organism>
<proteinExistence type="predicted"/>
<gene>
    <name evidence="2" type="ORF">HG15A2_04500</name>
</gene>
<keyword evidence="1" id="KW-1133">Transmembrane helix</keyword>
<dbReference type="KEGG" id="amob:HG15A2_04500"/>
<dbReference type="GO" id="GO:0003824">
    <property type="term" value="F:catalytic activity"/>
    <property type="evidence" value="ECO:0007669"/>
    <property type="project" value="UniProtKB-ARBA"/>
</dbReference>
<sequence>MRDIAKAFRQFTGTDRLVTRIDGGEDSTQKLEHQLRHVSWVVVALTNDENLSVTRGAIRTAHKLGVNVYILIAESLLERAHTDLEHLQFGDAVVQLSANSLRRLIDRSSSKCTVEAVAFARSRGYRNLVVLDGELGPVGVLDGAWVYAHQRVEGAVLRTHAFAGTIVACLTEGFQPGPHVVGLANAAAGLESQGTNWFGPKPLKQLATQPLRHTLPARTLLKKVRRRFALHRAAVLSSAILMGLAIALVVVA</sequence>
<accession>A0A517MQM6</accession>
<dbReference type="Gene3D" id="3.40.1190.20">
    <property type="match status" value="1"/>
</dbReference>
<keyword evidence="3" id="KW-1185">Reference proteome</keyword>
<name>A0A517MQM6_9BACT</name>
<dbReference type="AlphaFoldDB" id="A0A517MQM6"/>
<evidence type="ECO:0000313" key="3">
    <source>
        <dbReference type="Proteomes" id="UP000319852"/>
    </source>
</evidence>
<keyword evidence="1" id="KW-0472">Membrane</keyword>
<dbReference type="Proteomes" id="UP000319852">
    <property type="component" value="Chromosome"/>
</dbReference>
<evidence type="ECO:0000256" key="1">
    <source>
        <dbReference type="SAM" id="Phobius"/>
    </source>
</evidence>
<feature type="transmembrane region" description="Helical" evidence="1">
    <location>
        <begin position="228"/>
        <end position="251"/>
    </location>
</feature>
<reference evidence="2 3" key="1">
    <citation type="submission" date="2019-02" db="EMBL/GenBank/DDBJ databases">
        <title>Deep-cultivation of Planctomycetes and their phenomic and genomic characterization uncovers novel biology.</title>
        <authorList>
            <person name="Wiegand S."/>
            <person name="Jogler M."/>
            <person name="Boedeker C."/>
            <person name="Pinto D."/>
            <person name="Vollmers J."/>
            <person name="Rivas-Marin E."/>
            <person name="Kohn T."/>
            <person name="Peeters S.H."/>
            <person name="Heuer A."/>
            <person name="Rast P."/>
            <person name="Oberbeckmann S."/>
            <person name="Bunk B."/>
            <person name="Jeske O."/>
            <person name="Meyerdierks A."/>
            <person name="Storesund J.E."/>
            <person name="Kallscheuer N."/>
            <person name="Luecker S."/>
            <person name="Lage O.M."/>
            <person name="Pohl T."/>
            <person name="Merkel B.J."/>
            <person name="Hornburger P."/>
            <person name="Mueller R.-W."/>
            <person name="Bruemmer F."/>
            <person name="Labrenz M."/>
            <person name="Spormann A.M."/>
            <person name="Op den Camp H."/>
            <person name="Overmann J."/>
            <person name="Amann R."/>
            <person name="Jetten M.S.M."/>
            <person name="Mascher T."/>
            <person name="Medema M.H."/>
            <person name="Devos D.P."/>
            <person name="Kaster A.-K."/>
            <person name="Ovreas L."/>
            <person name="Rohde M."/>
            <person name="Galperin M.Y."/>
            <person name="Jogler C."/>
        </authorList>
    </citation>
    <scope>NUCLEOTIDE SEQUENCE [LARGE SCALE GENOMIC DNA]</scope>
    <source>
        <strain evidence="2 3">HG15A2</strain>
    </source>
</reference>
<evidence type="ECO:0000313" key="2">
    <source>
        <dbReference type="EMBL" id="QDS97190.1"/>
    </source>
</evidence>
<keyword evidence="1" id="KW-0812">Transmembrane</keyword>
<protein>
    <submittedName>
        <fullName evidence="2">Uncharacterized protein</fullName>
    </submittedName>
</protein>
<dbReference type="InterPro" id="IPR029056">
    <property type="entry name" value="Ribokinase-like"/>
</dbReference>
<dbReference type="EMBL" id="CP036263">
    <property type="protein sequence ID" value="QDS97190.1"/>
    <property type="molecule type" value="Genomic_DNA"/>
</dbReference>